<dbReference type="Pfam" id="PF00730">
    <property type="entry name" value="HhH-GPD"/>
    <property type="match status" value="1"/>
</dbReference>
<dbReference type="SUPFAM" id="SSF55811">
    <property type="entry name" value="Nudix"/>
    <property type="match status" value="1"/>
</dbReference>
<dbReference type="InterPro" id="IPR004036">
    <property type="entry name" value="Endonuclease-III-like_CS2"/>
</dbReference>
<comment type="cofactor">
    <cofactor evidence="2">
        <name>[4Fe-4S] cluster</name>
        <dbReference type="ChEBI" id="CHEBI:49883"/>
    </cofactor>
</comment>
<keyword evidence="12" id="KW-0411">Iron-sulfur</keyword>
<proteinExistence type="inferred from homology"/>
<evidence type="ECO:0000256" key="4">
    <source>
        <dbReference type="ARBA" id="ARBA00008343"/>
    </source>
</evidence>
<evidence type="ECO:0000256" key="14">
    <source>
        <dbReference type="ARBA" id="ARBA00023295"/>
    </source>
</evidence>
<evidence type="ECO:0000313" key="16">
    <source>
        <dbReference type="EMBL" id="MDG3003408.1"/>
    </source>
</evidence>
<keyword evidence="7" id="KW-0004">4Fe-4S</keyword>
<keyword evidence="10" id="KW-0378">Hydrolase</keyword>
<evidence type="ECO:0000256" key="1">
    <source>
        <dbReference type="ARBA" id="ARBA00000843"/>
    </source>
</evidence>
<evidence type="ECO:0000256" key="7">
    <source>
        <dbReference type="ARBA" id="ARBA00022485"/>
    </source>
</evidence>
<comment type="catalytic activity">
    <reaction evidence="1">
        <text>Hydrolyzes free adenine bases from 7,8-dihydro-8-oxoguanine:adenine mismatched double-stranded DNA, leaving an apurinic site.</text>
        <dbReference type="EC" id="3.2.2.31"/>
    </reaction>
</comment>
<dbReference type="NCBIfam" id="TIGR01084">
    <property type="entry name" value="mutY"/>
    <property type="match status" value="1"/>
</dbReference>
<dbReference type="InterPro" id="IPR015797">
    <property type="entry name" value="NUDIX_hydrolase-like_dom_sf"/>
</dbReference>
<keyword evidence="17" id="KW-1185">Reference proteome</keyword>
<dbReference type="SMART" id="SM00478">
    <property type="entry name" value="ENDO3c"/>
    <property type="match status" value="1"/>
</dbReference>
<keyword evidence="13" id="KW-0234">DNA repair</keyword>
<dbReference type="CDD" id="cd00056">
    <property type="entry name" value="ENDO3c"/>
    <property type="match status" value="1"/>
</dbReference>
<reference evidence="16 17" key="1">
    <citation type="submission" date="2023-03" db="EMBL/GenBank/DDBJ databases">
        <title>Paludisphaera mucosa sp. nov. a novel planctomycete from northern fen.</title>
        <authorList>
            <person name="Ivanova A."/>
        </authorList>
    </citation>
    <scope>NUCLEOTIDE SEQUENCE [LARGE SCALE GENOMIC DNA]</scope>
    <source>
        <strain evidence="16 17">Pla2</strain>
    </source>
</reference>
<dbReference type="Gene3D" id="1.10.340.30">
    <property type="entry name" value="Hypothetical protein, domain 2"/>
    <property type="match status" value="1"/>
</dbReference>
<dbReference type="Proteomes" id="UP001216907">
    <property type="component" value="Unassembled WGS sequence"/>
</dbReference>
<comment type="similarity">
    <text evidence="4">Belongs to the Nth/MutY family.</text>
</comment>
<evidence type="ECO:0000256" key="5">
    <source>
        <dbReference type="ARBA" id="ARBA00012045"/>
    </source>
</evidence>
<evidence type="ECO:0000256" key="2">
    <source>
        <dbReference type="ARBA" id="ARBA00001966"/>
    </source>
</evidence>
<dbReference type="Gene3D" id="1.10.1670.10">
    <property type="entry name" value="Helix-hairpin-Helix base-excision DNA repair enzymes (C-terminal)"/>
    <property type="match status" value="1"/>
</dbReference>
<protein>
    <recommendedName>
        <fullName evidence="6">Adenine DNA glycosylase</fullName>
        <ecNumber evidence="5">3.2.2.31</ecNumber>
    </recommendedName>
</protein>
<dbReference type="Gene3D" id="3.90.79.10">
    <property type="entry name" value="Nucleoside Triphosphate Pyrophosphohydrolase"/>
    <property type="match status" value="1"/>
</dbReference>
<dbReference type="InterPro" id="IPR003265">
    <property type="entry name" value="HhH-GPD_domain"/>
</dbReference>
<evidence type="ECO:0000256" key="12">
    <source>
        <dbReference type="ARBA" id="ARBA00023014"/>
    </source>
</evidence>
<keyword evidence="14" id="KW-0326">Glycosidase</keyword>
<evidence type="ECO:0000256" key="8">
    <source>
        <dbReference type="ARBA" id="ARBA00022723"/>
    </source>
</evidence>
<dbReference type="InterPro" id="IPR044298">
    <property type="entry name" value="MIG/MutY"/>
</dbReference>
<evidence type="ECO:0000256" key="11">
    <source>
        <dbReference type="ARBA" id="ARBA00023004"/>
    </source>
</evidence>
<sequence length="370" mass="40257">MIRERLLDWFDSEKRSLPWRTDRDPYRILVSEMMLVQTTVAAVVPFFERFLDAFPDFASLAAANEDRVLKAWEGLGYYRRARQLHAAAKTIVVQHGGMMPDDADAVRALPGVGRYMAGAILSQAFDRPEPIVEANSRRVLARLLACTDDLTSRDAQGRLWNAAARLVPPRQAGDFNQAMMELGALVCSPRTPRCLICPLAAICEARRLGVQDQIPRATPKAAPLAVVEACAVVACGRRLLLVRRGSPGLWSGFWEFPTIHLEGPDPAGRSFGVPVGLEEGVKRLAGVPITAVGLIRSLTYGVTRYRVRLDAFAAAPRSKKSRAKPKPGPGMSEAAWVEATQLGDLTLSAAGRRLAAAILAEPASWGRSPG</sequence>
<dbReference type="PROSITE" id="PS01155">
    <property type="entry name" value="ENDONUCLEASE_III_2"/>
    <property type="match status" value="1"/>
</dbReference>
<name>A0ABT6F739_9BACT</name>
<evidence type="ECO:0000259" key="15">
    <source>
        <dbReference type="SMART" id="SM00478"/>
    </source>
</evidence>
<keyword evidence="8" id="KW-0479">Metal-binding</keyword>
<comment type="function">
    <text evidence="3">Adenine glycosylase active on G-A mispairs. MutY also corrects error-prone DNA synthesis past GO lesions which are due to the oxidatively damaged form of guanine: 7,8-dihydro-8-oxoguanine (8-oxo-dGTP).</text>
</comment>
<evidence type="ECO:0000256" key="13">
    <source>
        <dbReference type="ARBA" id="ARBA00023204"/>
    </source>
</evidence>
<feature type="domain" description="HhH-GPD" evidence="15">
    <location>
        <begin position="34"/>
        <end position="185"/>
    </location>
</feature>
<dbReference type="SMART" id="SM00525">
    <property type="entry name" value="FES"/>
    <property type="match status" value="1"/>
</dbReference>
<accession>A0ABT6F739</accession>
<dbReference type="Pfam" id="PF14815">
    <property type="entry name" value="NUDIX_4"/>
    <property type="match status" value="1"/>
</dbReference>
<dbReference type="InterPro" id="IPR011257">
    <property type="entry name" value="DNA_glycosylase"/>
</dbReference>
<dbReference type="InterPro" id="IPR003651">
    <property type="entry name" value="Endonuclease3_FeS-loop_motif"/>
</dbReference>
<evidence type="ECO:0000256" key="10">
    <source>
        <dbReference type="ARBA" id="ARBA00022801"/>
    </source>
</evidence>
<gene>
    <name evidence="16" type="primary">mutY</name>
    <name evidence="16" type="ORF">PZE19_06495</name>
</gene>
<dbReference type="InterPro" id="IPR005760">
    <property type="entry name" value="A/G_AdeGlyc_MutY"/>
</dbReference>
<evidence type="ECO:0000256" key="9">
    <source>
        <dbReference type="ARBA" id="ARBA00022763"/>
    </source>
</evidence>
<dbReference type="InterPro" id="IPR023170">
    <property type="entry name" value="HhH_base_excis_C"/>
</dbReference>
<dbReference type="SUPFAM" id="SSF48150">
    <property type="entry name" value="DNA-glycosylase"/>
    <property type="match status" value="1"/>
</dbReference>
<dbReference type="InterPro" id="IPR029119">
    <property type="entry name" value="MutY_C"/>
</dbReference>
<dbReference type="PANTHER" id="PTHR42944">
    <property type="entry name" value="ADENINE DNA GLYCOSYLASE"/>
    <property type="match status" value="1"/>
</dbReference>
<keyword evidence="11" id="KW-0408">Iron</keyword>
<evidence type="ECO:0000313" key="17">
    <source>
        <dbReference type="Proteomes" id="UP001216907"/>
    </source>
</evidence>
<dbReference type="EMBL" id="JARRAG010000001">
    <property type="protein sequence ID" value="MDG3003408.1"/>
    <property type="molecule type" value="Genomic_DNA"/>
</dbReference>
<organism evidence="16 17">
    <name type="scientific">Paludisphaera mucosa</name>
    <dbReference type="NCBI Taxonomy" id="3030827"/>
    <lineage>
        <taxon>Bacteria</taxon>
        <taxon>Pseudomonadati</taxon>
        <taxon>Planctomycetota</taxon>
        <taxon>Planctomycetia</taxon>
        <taxon>Isosphaerales</taxon>
        <taxon>Isosphaeraceae</taxon>
        <taxon>Paludisphaera</taxon>
    </lineage>
</organism>
<dbReference type="PANTHER" id="PTHR42944:SF1">
    <property type="entry name" value="ADENINE DNA GLYCOSYLASE"/>
    <property type="match status" value="1"/>
</dbReference>
<dbReference type="RefSeq" id="WP_277859759.1">
    <property type="nucleotide sequence ID" value="NZ_JARRAG010000001.1"/>
</dbReference>
<dbReference type="EC" id="3.2.2.31" evidence="5"/>
<comment type="caution">
    <text evidence="16">The sequence shown here is derived from an EMBL/GenBank/DDBJ whole genome shotgun (WGS) entry which is preliminary data.</text>
</comment>
<evidence type="ECO:0000256" key="6">
    <source>
        <dbReference type="ARBA" id="ARBA00022023"/>
    </source>
</evidence>
<keyword evidence="9" id="KW-0227">DNA damage</keyword>
<evidence type="ECO:0000256" key="3">
    <source>
        <dbReference type="ARBA" id="ARBA00002933"/>
    </source>
</evidence>